<gene>
    <name evidence="1" type="ORF">MML48_3g00012112</name>
</gene>
<comment type="caution">
    <text evidence="1">The sequence shown here is derived from an EMBL/GenBank/DDBJ whole genome shotgun (WGS) entry which is preliminary data.</text>
</comment>
<name>A0ACB9TEK1_HOLOL</name>
<dbReference type="Proteomes" id="UP001056778">
    <property type="component" value="Chromosome 3"/>
</dbReference>
<reference evidence="1" key="1">
    <citation type="submission" date="2022-04" db="EMBL/GenBank/DDBJ databases">
        <title>Chromosome-scale genome assembly of Holotrichia oblita Faldermann.</title>
        <authorList>
            <person name="Rongchong L."/>
        </authorList>
    </citation>
    <scope>NUCLEOTIDE SEQUENCE</scope>
    <source>
        <strain evidence="1">81SQS9</strain>
    </source>
</reference>
<protein>
    <submittedName>
        <fullName evidence="1">Sodium-coupled monocarboxylate transporter</fullName>
    </submittedName>
</protein>
<keyword evidence="2" id="KW-1185">Reference proteome</keyword>
<sequence length="880" mass="99500">MYYDTHARKQVQSLKSNEEVWMQNVGNKQFPNAIELNSLGYQSYLIKTVDKKYYRRNEMFIKHPQQSFITHDDLPETNCHQNAGTFHRENTFGCRRITAMTETIGLGTIDTDAEEEIMGIRGINGPDFTTIMHHFSWVDYFVFAIMLALCMVIVFFVCLSTMAVYENYEKYDMLKCFIQCDENPQEASELYSISDPSLNLKSTTLDIESTPSTSTAEPNTKKFCTPEDVRPHVKAKARIGTRNGKAKKKSMVLTESQYLLELKKKMQEKEEMLKAKEERKNRARSVKRKVISSNFSSDSDVDEELEDNDSLAELSDDDLDLEDNDNSSVLEIKDFILVTYPLKRSVRHYVGQIDKITDDRYFVNFMKKTLNATFIFPDRTDNDIIDYNDIVCKLPKPVLIGVYRIFQGNNTQLLDIHGIYYMKAQSTYRLDLKRNIVANICFSTEANYVYTQIYIYKNVSEIKFTNLVTGIKIYWVTTIVCTICIFYTSVGGIQAVVITDLIQTILMYAAMLIVIIKGTIDVGGLRKVIDINLETERIEGPNFDLSPFSRHTFWSLAIGGFVYFLQTSGVNQNMIQRYLALPTIRKARISLWQCSAGIFVMTLLCSYAGLLIFATFSKCDPLTIKLVKQKDQLLPILVVEVLGSYPGLTGLFVAGIFSAALSSLSTGLNSMAAVVLEDCLMGLICVGLVFVVEKLGTVLQLTMSIGPIANGPSLALFTMGILLPWINAKGAFYGSTTGLVVMSWLTTKAQTAIASGNLVFPEKPVTTEGCSYQFLRKYVTNINFYSEDTLNTIPTVQTDELFNLYRLSYLWYTLLGALVSIFVATVITFATEPVDPKDIDPMLLAPFVRKLLPSRKFPNQPKATEIIYAYKQVCMPINAL</sequence>
<organism evidence="1 2">
    <name type="scientific">Holotrichia oblita</name>
    <name type="common">Chafer beetle</name>
    <dbReference type="NCBI Taxonomy" id="644536"/>
    <lineage>
        <taxon>Eukaryota</taxon>
        <taxon>Metazoa</taxon>
        <taxon>Ecdysozoa</taxon>
        <taxon>Arthropoda</taxon>
        <taxon>Hexapoda</taxon>
        <taxon>Insecta</taxon>
        <taxon>Pterygota</taxon>
        <taxon>Neoptera</taxon>
        <taxon>Endopterygota</taxon>
        <taxon>Coleoptera</taxon>
        <taxon>Polyphaga</taxon>
        <taxon>Scarabaeiformia</taxon>
        <taxon>Scarabaeidae</taxon>
        <taxon>Melolonthinae</taxon>
        <taxon>Holotrichia</taxon>
    </lineage>
</organism>
<evidence type="ECO:0000313" key="2">
    <source>
        <dbReference type="Proteomes" id="UP001056778"/>
    </source>
</evidence>
<evidence type="ECO:0000313" key="1">
    <source>
        <dbReference type="EMBL" id="KAI4465230.1"/>
    </source>
</evidence>
<dbReference type="EMBL" id="CM043017">
    <property type="protein sequence ID" value="KAI4465230.1"/>
    <property type="molecule type" value="Genomic_DNA"/>
</dbReference>
<accession>A0ACB9TEK1</accession>
<proteinExistence type="predicted"/>